<accession>A0A7R6VYG7</accession>
<dbReference type="EMBL" id="AP023214">
    <property type="protein sequence ID" value="BCG49418.1"/>
    <property type="molecule type" value="Genomic_DNA"/>
</dbReference>
<proteinExistence type="predicted"/>
<keyword evidence="2" id="KW-1185">Reference proteome</keyword>
<reference evidence="1 2" key="1">
    <citation type="journal article" date="2020" name="Genome Biol. Evol.">
        <title>Comparative Genomics Underlines Multiple Roles of Profftella, an Obligate Symbiont of Psyllids: Providing Toxins, Vitamins, and Carotenoids.</title>
        <authorList>
            <person name="Nakabachi A."/>
            <person name="Piel J."/>
            <person name="Malenovsky I."/>
            <person name="Hirose Y."/>
        </authorList>
    </citation>
    <scope>NUCLEOTIDE SEQUENCE [LARGE SCALE GENOMIC DNA]</scope>
    <source>
        <strain evidence="1 2">Dco</strain>
    </source>
</reference>
<dbReference type="KEGG" id="crr:CRDco_1910"/>
<evidence type="ECO:0000313" key="1">
    <source>
        <dbReference type="EMBL" id="BCG49418.1"/>
    </source>
</evidence>
<evidence type="ECO:0000313" key="2">
    <source>
        <dbReference type="Proteomes" id="UP000595596"/>
    </source>
</evidence>
<gene>
    <name evidence="1" type="ORF">CRDco_1910</name>
</gene>
<sequence>MIFIIIKKILKKNFFLKNKCFLIKKKNFLIKKEFNVKKKNIFYKNNNFVNNKKNSKNKKLIYLFFCKLKKFFLIKISLNYNKKKYIKNDFYKFSKKSINYLTQLKKKNAIFLTNMKISATTTKRFNYFNNNNFETINIKISNYYFLLNIVLIRKKANFFILKKFKTHNKIINYNNVLLNKLF</sequence>
<dbReference type="RefSeq" id="WP_201329506.1">
    <property type="nucleotide sequence ID" value="NZ_AP023214.1"/>
</dbReference>
<dbReference type="Proteomes" id="UP000595596">
    <property type="component" value="Chromosome"/>
</dbReference>
<protein>
    <submittedName>
        <fullName evidence="1">Uncharacterized protein</fullName>
    </submittedName>
</protein>
<organism evidence="1 2">
    <name type="scientific">Candidatus Carsonella ruddii</name>
    <name type="common">Diaphorina cf. continua</name>
    <dbReference type="NCBI Taxonomy" id="2661587"/>
    <lineage>
        <taxon>Bacteria</taxon>
        <taxon>Pseudomonadati</taxon>
        <taxon>Pseudomonadota</taxon>
        <taxon>Gammaproteobacteria</taxon>
        <taxon>Oceanospirillales</taxon>
        <taxon>Halomonadaceae</taxon>
        <taxon>Zymobacter group</taxon>
        <taxon>Candidatus Carsonella</taxon>
    </lineage>
</organism>
<name>A0A7R6VYG7_CARRU</name>
<dbReference type="AlphaFoldDB" id="A0A7R6VYG7"/>